<feature type="domain" description="C2H2-type" evidence="2">
    <location>
        <begin position="383"/>
        <end position="403"/>
    </location>
</feature>
<dbReference type="OrthoDB" id="6077919at2759"/>
<feature type="region of interest" description="Disordered" evidence="1">
    <location>
        <begin position="77"/>
        <end position="108"/>
    </location>
</feature>
<feature type="region of interest" description="Disordered" evidence="1">
    <location>
        <begin position="352"/>
        <end position="384"/>
    </location>
</feature>
<dbReference type="Proteomes" id="UP000799438">
    <property type="component" value="Unassembled WGS sequence"/>
</dbReference>
<feature type="compositionally biased region" description="Low complexity" evidence="1">
    <location>
        <begin position="189"/>
        <end position="215"/>
    </location>
</feature>
<evidence type="ECO:0000259" key="2">
    <source>
        <dbReference type="SMART" id="SM00355"/>
    </source>
</evidence>
<feature type="domain" description="C2H2-type" evidence="2">
    <location>
        <begin position="324"/>
        <end position="354"/>
    </location>
</feature>
<feature type="region of interest" description="Disordered" evidence="1">
    <location>
        <begin position="450"/>
        <end position="527"/>
    </location>
</feature>
<dbReference type="SUPFAM" id="SSF57667">
    <property type="entry name" value="beta-beta-alpha zinc fingers"/>
    <property type="match status" value="1"/>
</dbReference>
<evidence type="ECO:0000313" key="3">
    <source>
        <dbReference type="EMBL" id="KAF2142029.1"/>
    </source>
</evidence>
<dbReference type="RefSeq" id="XP_033397741.1">
    <property type="nucleotide sequence ID" value="XM_033544854.1"/>
</dbReference>
<keyword evidence="4" id="KW-1185">Reference proteome</keyword>
<feature type="domain" description="C2H2-type" evidence="2">
    <location>
        <begin position="265"/>
        <end position="286"/>
    </location>
</feature>
<feature type="compositionally biased region" description="Acidic residues" evidence="1">
    <location>
        <begin position="453"/>
        <end position="470"/>
    </location>
</feature>
<accession>A0A6A6BCY2</accession>
<feature type="compositionally biased region" description="Low complexity" evidence="1">
    <location>
        <begin position="485"/>
        <end position="497"/>
    </location>
</feature>
<feature type="compositionally biased region" description="Low complexity" evidence="1">
    <location>
        <begin position="88"/>
        <end position="108"/>
    </location>
</feature>
<feature type="domain" description="C2H2-type" evidence="2">
    <location>
        <begin position="292"/>
        <end position="319"/>
    </location>
</feature>
<sequence length="609" mass="67185">MLPYSDYPPTMPSNDFDLYPSQESYYPSTTSYSYTTYDAHASLHAFSHVPRSQDLSSMYTFKANHLPFSPLASPASGAQSFECPPQLSTVSESTASAQSTSSSAVGSPSMNHQFLEPWSVVGQGLGQGLALESEPFSAFTYNGIAANEKMSTGCVDPTLINPFQSPIQYDNLNTPYFQSFVEQPPSPAPSTSSSRSNNISSISSSRGFKRSGSQSPRVGGYSSQLYPPAYNTARRPSVSSIHSRQSQTSRRSGSFELDEETKEKGLCPIEGCGRVFKDLKAHMLTHQTERPEKCPIASCEYHLKGFARKYDKNRHTLTHYKGTMVCGFCPGSGSAAEKSFNRADVFKRHLTSVHGVEQTPPNSRKKSPSSAKKGFASTQSSAGTCSTCSVTFANAQEFYEHLDDCVLRVVQQADPSEAINQKLLSSVADDKDVKATLDRHCLPHDTDYTTAVYDEDEDEDEYIDNDDANDDTYGCRPRKKRNMGSSSSSTDQSNSTSPPKSSRHGKPGLTYSRGGVPLSASARKKRKHYPVSWGASTERMKMKKRVLCVYDGQRRLWKDDMMLDQAFEVRLRLPGGDGKQYVTDLDVQTLKRAEALHAMPEEDKDPIRS</sequence>
<dbReference type="Gene3D" id="3.30.160.60">
    <property type="entry name" value="Classic Zinc Finger"/>
    <property type="match status" value="1"/>
</dbReference>
<proteinExistence type="predicted"/>
<dbReference type="GeneID" id="54302350"/>
<dbReference type="InterPro" id="IPR013087">
    <property type="entry name" value="Znf_C2H2_type"/>
</dbReference>
<dbReference type="InterPro" id="IPR036236">
    <property type="entry name" value="Znf_C2H2_sf"/>
</dbReference>
<dbReference type="AlphaFoldDB" id="A0A6A6BCY2"/>
<gene>
    <name evidence="3" type="ORF">K452DRAFT_326578</name>
</gene>
<protein>
    <recommendedName>
        <fullName evidence="2">C2H2-type domain-containing protein</fullName>
    </recommendedName>
</protein>
<evidence type="ECO:0000313" key="4">
    <source>
        <dbReference type="Proteomes" id="UP000799438"/>
    </source>
</evidence>
<reference evidence="3" key="1">
    <citation type="journal article" date="2020" name="Stud. Mycol.">
        <title>101 Dothideomycetes genomes: a test case for predicting lifestyles and emergence of pathogens.</title>
        <authorList>
            <person name="Haridas S."/>
            <person name="Albert R."/>
            <person name="Binder M."/>
            <person name="Bloem J."/>
            <person name="Labutti K."/>
            <person name="Salamov A."/>
            <person name="Andreopoulos B."/>
            <person name="Baker S."/>
            <person name="Barry K."/>
            <person name="Bills G."/>
            <person name="Bluhm B."/>
            <person name="Cannon C."/>
            <person name="Castanera R."/>
            <person name="Culley D."/>
            <person name="Daum C."/>
            <person name="Ezra D."/>
            <person name="Gonzalez J."/>
            <person name="Henrissat B."/>
            <person name="Kuo A."/>
            <person name="Liang C."/>
            <person name="Lipzen A."/>
            <person name="Lutzoni F."/>
            <person name="Magnuson J."/>
            <person name="Mondo S."/>
            <person name="Nolan M."/>
            <person name="Ohm R."/>
            <person name="Pangilinan J."/>
            <person name="Park H.-J."/>
            <person name="Ramirez L."/>
            <person name="Alfaro M."/>
            <person name="Sun H."/>
            <person name="Tritt A."/>
            <person name="Yoshinaga Y."/>
            <person name="Zwiers L.-H."/>
            <person name="Turgeon B."/>
            <person name="Goodwin S."/>
            <person name="Spatafora J."/>
            <person name="Crous P."/>
            <person name="Grigoriev I."/>
        </authorList>
    </citation>
    <scope>NUCLEOTIDE SEQUENCE</scope>
    <source>
        <strain evidence="3">CBS 121167</strain>
    </source>
</reference>
<feature type="compositionally biased region" description="Low complexity" evidence="1">
    <location>
        <begin position="235"/>
        <end position="254"/>
    </location>
</feature>
<organism evidence="3 4">
    <name type="scientific">Aplosporella prunicola CBS 121167</name>
    <dbReference type="NCBI Taxonomy" id="1176127"/>
    <lineage>
        <taxon>Eukaryota</taxon>
        <taxon>Fungi</taxon>
        <taxon>Dikarya</taxon>
        <taxon>Ascomycota</taxon>
        <taxon>Pezizomycotina</taxon>
        <taxon>Dothideomycetes</taxon>
        <taxon>Dothideomycetes incertae sedis</taxon>
        <taxon>Botryosphaeriales</taxon>
        <taxon>Aplosporellaceae</taxon>
        <taxon>Aplosporella</taxon>
    </lineage>
</organism>
<name>A0A6A6BCY2_9PEZI</name>
<feature type="region of interest" description="Disordered" evidence="1">
    <location>
        <begin position="178"/>
        <end position="260"/>
    </location>
</feature>
<dbReference type="EMBL" id="ML995485">
    <property type="protein sequence ID" value="KAF2142029.1"/>
    <property type="molecule type" value="Genomic_DNA"/>
</dbReference>
<dbReference type="SMART" id="SM00355">
    <property type="entry name" value="ZnF_C2H2"/>
    <property type="match status" value="4"/>
</dbReference>
<evidence type="ECO:0000256" key="1">
    <source>
        <dbReference type="SAM" id="MobiDB-lite"/>
    </source>
</evidence>